<evidence type="ECO:0000313" key="11">
    <source>
        <dbReference type="Proteomes" id="UP001224775"/>
    </source>
</evidence>
<dbReference type="EMBL" id="JATAAI010000006">
    <property type="protein sequence ID" value="KAK1745228.1"/>
    <property type="molecule type" value="Genomic_DNA"/>
</dbReference>
<dbReference type="PANTHER" id="PTHR46028">
    <property type="entry name" value="KYNURENINE 3-MONOOXYGENASE"/>
    <property type="match status" value="1"/>
</dbReference>
<dbReference type="Pfam" id="PF22514">
    <property type="entry name" value="EXPB1_D1"/>
    <property type="match status" value="1"/>
</dbReference>
<sequence length="1606" mass="175821">MISAGQATFVGTLLIASIGHPNLFVSGHGHLISPRSRNFFAYEAGRDDTTNSPPGLPPREYCSHCLNAKRADATCGRGSAQSYDPIDGWLDTYGEPMPWTSQATYVEGQEVLMSIELTTNHAGHAEIRACPMDEGDAAATQECFDAHPLTFVRDVCYNGPVDTLYPVRGYFSNQVMHHFIYKLPPGLTGGKVLLQWRYIAANSCIPPGYKDEERLGLDERGWLRGMSMEDCNVNGEDPPQLVLDPTGARGANPPPTPPMGSTPTTPSPQSNLTLPQLQPRVLMLLSLVGLIPARTLNQTSSKALRAVAAGGLIVKIHQLPVIAASSLALFSERGAKTFLPCSGIIHLWSMKKYPALKRLPTCLVGRRTVMDILKVASLRLTWYISYPKCCEDQPHYDPNASTEECDVYNGCSWDGDFAYVGNRPFDYVQNTDIVAFFASNGETHPKKIIRVYSPGHDKSVDAIVLDTCGDSDCNGCCTENADTGGGYLVDMEENTVVRHFGSLNEASGLVCWQILPDEEYDAGGYCNWSGCNSEAQGGWDCNLNDRFRTNKLLDLSLPGLYEDYIHGLGVDISCATIGISKSLKLTYDAKDFLPEDSSFTVDRNYICAALSRYLNENFEGDDAFTSHYHTRALYVDGERKCVVARPTNEEDIRIEYDILLGCDGIRSIVRNAFINNHRDFEFELKGTFSYGKSVHVPLPDGIEDGNFMFINNALPGWASFILPETGKMLNVALGTSLDKECPAELKSDDPKVVSEYFKKHFHAFDIDADEAGKQWVTQGWNTISQVHCNFYHSKKINALLLGDAAHATSPQIGQGMNTALADAAVLNALLDESKDNWEAVLPKFSEQRVKEGNALTDLSFYTFSLSPAMQVKLMFGQMLRRKLHFLLPSVFPNDPMDEVARGGKLSEAYHRMSELGIIQKVRLANDSMIRDHFERNVGMSGFGIVEGQEVLMSIELTTNHAGHAEIRACPMDEGDAAATQECFDAHPLTFVRDVCYNGPVDTLYPVRGYFSNQVMHHFIYKLPPGLTGGKVLLQWRYIAANSCIPPGYKDEERLGLDERGWLRGMSMEDCNVNGEDPPQLVLDPTGARGAAPTGNEYGATYYGAAAISRFLWDGNTNSGDWRGEGCGKCWKVTGSGLTATTTTIVLKGTNICPTGICNENGKAHFDIAGTWRHRWRIDSQDPSVACDCSKFISPVLRAGCENFLAMQWDNPSVVYEEVSCPEEIANLPCWEENGNGYPQGGIPETCMDPNGDPTTILPFPGSPPITPPPTSVQPPTSTVSSPPTTPPPAPTPLDDIECPAGFETARWTWYISYPKCCEDQPHYDPNASTEECDVYNGCSWDGDFAYVGNRPFDYVQNTDIVAFFASNGETHPKKIIRVYSPGHDKSVDAIVLDTCGDSDCNGCCTENADTGGGYLVDMEENTVVRHFGSLNEASGLVCWQILPDEEYDAGGYCNWSGCNSEAQGGWDCNLNEYECETACSGTWCTGATPPPAPVADPITSPPVVPPTTPPATSPPVVPPTTPPVSNPTTGSPCCTWDLKNCSLDPWCNENETQCKSGCGAPFWDDVSACPLNGVAKGYDCLDNPCCPGLYCKEHSQWYHSCEVPPS</sequence>
<dbReference type="InterPro" id="IPR036188">
    <property type="entry name" value="FAD/NAD-bd_sf"/>
</dbReference>
<protein>
    <submittedName>
        <fullName evidence="10">Lytic polysaccharide mono-oxygenase, cellulose-degrading domain-containing protein</fullName>
    </submittedName>
</protein>
<dbReference type="SUPFAM" id="SSF50685">
    <property type="entry name" value="Barwin-like endoglucanases"/>
    <property type="match status" value="1"/>
</dbReference>
<evidence type="ECO:0000259" key="8">
    <source>
        <dbReference type="Pfam" id="PF01494"/>
    </source>
</evidence>
<feature type="domain" description="Chitin-binding type-4" evidence="9">
    <location>
        <begin position="28"/>
        <end position="199"/>
    </location>
</feature>
<keyword evidence="5" id="KW-0560">Oxidoreductase</keyword>
<dbReference type="Proteomes" id="UP001224775">
    <property type="component" value="Unassembled WGS sequence"/>
</dbReference>
<organism evidence="10 11">
    <name type="scientific">Skeletonema marinoi</name>
    <dbReference type="NCBI Taxonomy" id="267567"/>
    <lineage>
        <taxon>Eukaryota</taxon>
        <taxon>Sar</taxon>
        <taxon>Stramenopiles</taxon>
        <taxon>Ochrophyta</taxon>
        <taxon>Bacillariophyta</taxon>
        <taxon>Coscinodiscophyceae</taxon>
        <taxon>Thalassiosirophycidae</taxon>
        <taxon>Thalassiosirales</taxon>
        <taxon>Skeletonemataceae</taxon>
        <taxon>Skeletonema</taxon>
        <taxon>Skeletonema marinoi-dohrnii complex</taxon>
    </lineage>
</organism>
<feature type="region of interest" description="Disordered" evidence="7">
    <location>
        <begin position="1259"/>
        <end position="1292"/>
    </location>
</feature>
<dbReference type="GO" id="GO:0071949">
    <property type="term" value="F:FAD binding"/>
    <property type="evidence" value="ECO:0007669"/>
    <property type="project" value="InterPro"/>
</dbReference>
<dbReference type="Pfam" id="PF03067">
    <property type="entry name" value="LPMO_10"/>
    <property type="match status" value="2"/>
</dbReference>
<reference evidence="10" key="1">
    <citation type="submission" date="2023-06" db="EMBL/GenBank/DDBJ databases">
        <title>Survivors Of The Sea: Transcriptome response of Skeletonema marinoi to long-term dormancy.</title>
        <authorList>
            <person name="Pinder M.I.M."/>
            <person name="Kourtchenko O."/>
            <person name="Robertson E.K."/>
            <person name="Larsson T."/>
            <person name="Maumus F."/>
            <person name="Osuna-Cruz C.M."/>
            <person name="Vancaester E."/>
            <person name="Stenow R."/>
            <person name="Vandepoele K."/>
            <person name="Ploug H."/>
            <person name="Bruchert V."/>
            <person name="Godhe A."/>
            <person name="Topel M."/>
        </authorList>
    </citation>
    <scope>NUCLEOTIDE SEQUENCE</scope>
    <source>
        <strain evidence="10">R05AC</strain>
    </source>
</reference>
<keyword evidence="3" id="KW-0274">FAD</keyword>
<dbReference type="Gene3D" id="3.50.50.60">
    <property type="entry name" value="FAD/NAD(P)-binding domain"/>
    <property type="match status" value="1"/>
</dbReference>
<feature type="region of interest" description="Disordered" evidence="7">
    <location>
        <begin position="1495"/>
        <end position="1522"/>
    </location>
</feature>
<name>A0AAD9DGX9_9STRA</name>
<keyword evidence="4" id="KW-0521">NADP</keyword>
<feature type="compositionally biased region" description="Pro residues" evidence="7">
    <location>
        <begin position="1260"/>
        <end position="1272"/>
    </location>
</feature>
<keyword evidence="6" id="KW-0503">Monooxygenase</keyword>
<evidence type="ECO:0000313" key="10">
    <source>
        <dbReference type="EMBL" id="KAK1745228.1"/>
    </source>
</evidence>
<evidence type="ECO:0000256" key="3">
    <source>
        <dbReference type="ARBA" id="ARBA00022827"/>
    </source>
</evidence>
<dbReference type="PRINTS" id="PR00420">
    <property type="entry name" value="RNGMNOXGNASE"/>
</dbReference>
<evidence type="ECO:0000256" key="6">
    <source>
        <dbReference type="ARBA" id="ARBA00023033"/>
    </source>
</evidence>
<comment type="caution">
    <text evidence="10">The sequence shown here is derived from an EMBL/GenBank/DDBJ whole genome shotgun (WGS) entry which is preliminary data.</text>
</comment>
<dbReference type="InterPro" id="IPR002938">
    <property type="entry name" value="FAD-bd"/>
</dbReference>
<feature type="domain" description="Chitin-binding type-4" evidence="9">
    <location>
        <begin position="945"/>
        <end position="1038"/>
    </location>
</feature>
<dbReference type="SUPFAM" id="SSF51905">
    <property type="entry name" value="FAD/NAD(P)-binding domain"/>
    <property type="match status" value="1"/>
</dbReference>
<evidence type="ECO:0000256" key="1">
    <source>
        <dbReference type="ARBA" id="ARBA00001974"/>
    </source>
</evidence>
<dbReference type="GO" id="GO:0004502">
    <property type="term" value="F:kynurenine 3-monooxygenase activity"/>
    <property type="evidence" value="ECO:0007669"/>
    <property type="project" value="TreeGrafter"/>
</dbReference>
<keyword evidence="2" id="KW-0285">Flavoprotein</keyword>
<dbReference type="InterPro" id="IPR004302">
    <property type="entry name" value="Cellulose/chitin-bd_N"/>
</dbReference>
<evidence type="ECO:0000256" key="2">
    <source>
        <dbReference type="ARBA" id="ARBA00022630"/>
    </source>
</evidence>
<accession>A0AAD9DGX9</accession>
<evidence type="ECO:0000256" key="4">
    <source>
        <dbReference type="ARBA" id="ARBA00022857"/>
    </source>
</evidence>
<proteinExistence type="predicted"/>
<dbReference type="Pfam" id="PF01494">
    <property type="entry name" value="FAD_binding_3"/>
    <property type="match status" value="1"/>
</dbReference>
<evidence type="ECO:0000256" key="5">
    <source>
        <dbReference type="ARBA" id="ARBA00023002"/>
    </source>
</evidence>
<evidence type="ECO:0000259" key="9">
    <source>
        <dbReference type="Pfam" id="PF03067"/>
    </source>
</evidence>
<dbReference type="GO" id="GO:0070189">
    <property type="term" value="P:kynurenine metabolic process"/>
    <property type="evidence" value="ECO:0007669"/>
    <property type="project" value="TreeGrafter"/>
</dbReference>
<comment type="cofactor">
    <cofactor evidence="1">
        <name>FAD</name>
        <dbReference type="ChEBI" id="CHEBI:57692"/>
    </cofactor>
</comment>
<feature type="compositionally biased region" description="Low complexity" evidence="7">
    <location>
        <begin position="261"/>
        <end position="273"/>
    </location>
</feature>
<dbReference type="InterPro" id="IPR036908">
    <property type="entry name" value="RlpA-like_sf"/>
</dbReference>
<feature type="compositionally biased region" description="Low complexity" evidence="7">
    <location>
        <begin position="1273"/>
        <end position="1282"/>
    </location>
</feature>
<feature type="region of interest" description="Disordered" evidence="7">
    <location>
        <begin position="234"/>
        <end position="273"/>
    </location>
</feature>
<gene>
    <name evidence="10" type="ORF">QTG54_004519</name>
</gene>
<feature type="domain" description="FAD-binding" evidence="8">
    <location>
        <begin position="629"/>
        <end position="832"/>
    </location>
</feature>
<dbReference type="Gene3D" id="2.40.40.10">
    <property type="entry name" value="RlpA-like domain"/>
    <property type="match status" value="1"/>
</dbReference>
<dbReference type="PANTHER" id="PTHR46028:SF2">
    <property type="entry name" value="KYNURENINE 3-MONOOXYGENASE"/>
    <property type="match status" value="1"/>
</dbReference>
<keyword evidence="11" id="KW-1185">Reference proteome</keyword>
<evidence type="ECO:0000256" key="7">
    <source>
        <dbReference type="SAM" id="MobiDB-lite"/>
    </source>
</evidence>